<evidence type="ECO:0000259" key="1">
    <source>
        <dbReference type="Pfam" id="PF24390"/>
    </source>
</evidence>
<name>C4LBA1_TOLAT</name>
<gene>
    <name evidence="2" type="ordered locus">Tola_0707</name>
</gene>
<reference evidence="3" key="1">
    <citation type="submission" date="2009-05" db="EMBL/GenBank/DDBJ databases">
        <title>Complete sequence of Tolumonas auensis DSM 9187.</title>
        <authorList>
            <consortium name="US DOE Joint Genome Institute"/>
            <person name="Lucas S."/>
            <person name="Copeland A."/>
            <person name="Lapidus A."/>
            <person name="Glavina del Rio T."/>
            <person name="Tice H."/>
            <person name="Bruce D."/>
            <person name="Goodwin L."/>
            <person name="Pitluck S."/>
            <person name="Chertkov O."/>
            <person name="Brettin T."/>
            <person name="Detter J.C."/>
            <person name="Han C."/>
            <person name="Larimer F."/>
            <person name="Land M."/>
            <person name="Hauser L."/>
            <person name="Kyrpides N."/>
            <person name="Mikhailova N."/>
            <person name="Spring S."/>
            <person name="Beller H."/>
        </authorList>
    </citation>
    <scope>NUCLEOTIDE SEQUENCE [LARGE SCALE GENOMIC DNA]</scope>
    <source>
        <strain evidence="3">DSM 9187 / TA4</strain>
    </source>
</reference>
<dbReference type="HOGENOM" id="CLU_979036_0_0_6"/>
<dbReference type="EMBL" id="CP001616">
    <property type="protein sequence ID" value="ACQ92336.1"/>
    <property type="molecule type" value="Genomic_DNA"/>
</dbReference>
<proteinExistence type="predicted"/>
<dbReference type="KEGG" id="tau:Tola_0707"/>
<reference evidence="2 3" key="2">
    <citation type="journal article" date="2011" name="Stand. Genomic Sci.">
        <title>Complete genome sequence of Tolumonas auensis type strain (TA 4).</title>
        <authorList>
            <person name="Chertkov O."/>
            <person name="Copeland A."/>
            <person name="Lucas S."/>
            <person name="Lapidus A."/>
            <person name="Berry K.W."/>
            <person name="Detter J.C."/>
            <person name="Del Rio T.G."/>
            <person name="Hammon N."/>
            <person name="Dalin E."/>
            <person name="Tice H."/>
            <person name="Pitluck S."/>
            <person name="Richardson P."/>
            <person name="Bruce D."/>
            <person name="Goodwin L."/>
            <person name="Han C."/>
            <person name="Tapia R."/>
            <person name="Saunders E."/>
            <person name="Schmutz J."/>
            <person name="Brettin T."/>
            <person name="Larimer F."/>
            <person name="Land M."/>
            <person name="Hauser L."/>
            <person name="Spring S."/>
            <person name="Rohde M."/>
            <person name="Kyrpides N.C."/>
            <person name="Ivanova N."/>
            <person name="Goker M."/>
            <person name="Beller H.R."/>
            <person name="Klenk H.P."/>
            <person name="Woyke T."/>
        </authorList>
    </citation>
    <scope>NUCLEOTIDE SEQUENCE [LARGE SCALE GENOMIC DNA]</scope>
    <source>
        <strain evidence="3">DSM 9187 / TA4</strain>
    </source>
</reference>
<dbReference type="AlphaFoldDB" id="C4LBA1"/>
<sequence>MNRNQFELIYSLSKKQPWLEYKYDELISLLFEECDSIEKRELIVELLSRFVYISNDDYLKCLDALVDKITNTENISDDTTQIVALTADANADSAQYLLYGLKSKLAKAGWNNCKLVNTFGRAYRTYTDNKNKHKNIIFIDEFIGSGQTVLSRVAETRRVFENKNINDINIHVYTLAATTIGLKKIRDKNIHVETIREISRGISDHYDEKTKETKINLMLSLESILLNRISNRDIQEFSLGYGQCESLYCREEGNTPNNVFPIFWWPKLIDSTDRPHLLTRFMDDN</sequence>
<dbReference type="RefSeq" id="WP_012728935.1">
    <property type="nucleotide sequence ID" value="NC_012691.1"/>
</dbReference>
<dbReference type="eggNOG" id="ENOG5031YZ3">
    <property type="taxonomic scope" value="Bacteria"/>
</dbReference>
<organism evidence="2 3">
    <name type="scientific">Tolumonas auensis (strain DSM 9187 / NBRC 110442 / TA 4)</name>
    <dbReference type="NCBI Taxonomy" id="595494"/>
    <lineage>
        <taxon>Bacteria</taxon>
        <taxon>Pseudomonadati</taxon>
        <taxon>Pseudomonadota</taxon>
        <taxon>Gammaproteobacteria</taxon>
        <taxon>Aeromonadales</taxon>
        <taxon>Aeromonadaceae</taxon>
        <taxon>Tolumonas</taxon>
    </lineage>
</organism>
<protein>
    <recommendedName>
        <fullName evidence="1">PRTase-CE domain-containing protein</fullName>
    </recommendedName>
</protein>
<dbReference type="InterPro" id="IPR056920">
    <property type="entry name" value="PRTase-CE"/>
</dbReference>
<evidence type="ECO:0000313" key="2">
    <source>
        <dbReference type="EMBL" id="ACQ92336.1"/>
    </source>
</evidence>
<dbReference type="Proteomes" id="UP000009073">
    <property type="component" value="Chromosome"/>
</dbReference>
<feature type="domain" description="PRTase-CE" evidence="1">
    <location>
        <begin position="38"/>
        <end position="266"/>
    </location>
</feature>
<evidence type="ECO:0000313" key="3">
    <source>
        <dbReference type="Proteomes" id="UP000009073"/>
    </source>
</evidence>
<dbReference type="Pfam" id="PF24390">
    <property type="entry name" value="PRTase-CE"/>
    <property type="match status" value="1"/>
</dbReference>
<dbReference type="OrthoDB" id="2084254at2"/>
<dbReference type="STRING" id="595494.Tola_0707"/>
<keyword evidence="3" id="KW-1185">Reference proteome</keyword>
<accession>C4LBA1</accession>